<gene>
    <name evidence="2" type="ORF">IC761_23170</name>
</gene>
<dbReference type="PANTHER" id="PTHR34219:SF6">
    <property type="entry name" value="BLR3280 PROTEIN"/>
    <property type="match status" value="1"/>
</dbReference>
<feature type="transmembrane region" description="Helical" evidence="1">
    <location>
        <begin position="211"/>
        <end position="234"/>
    </location>
</feature>
<dbReference type="Pfam" id="PF03929">
    <property type="entry name" value="PepSY_TM"/>
    <property type="match status" value="1"/>
</dbReference>
<evidence type="ECO:0000313" key="2">
    <source>
        <dbReference type="EMBL" id="QPF89403.1"/>
    </source>
</evidence>
<keyword evidence="1" id="KW-1133">Transmembrane helix</keyword>
<feature type="transmembrane region" description="Helical" evidence="1">
    <location>
        <begin position="254"/>
        <end position="272"/>
    </location>
</feature>
<feature type="transmembrane region" description="Helical" evidence="1">
    <location>
        <begin position="12"/>
        <end position="33"/>
    </location>
</feature>
<dbReference type="EMBL" id="CP061379">
    <property type="protein sequence ID" value="QPF89403.1"/>
    <property type="molecule type" value="Genomic_DNA"/>
</dbReference>
<proteinExistence type="predicted"/>
<keyword evidence="1" id="KW-0812">Transmembrane</keyword>
<reference evidence="2 3" key="1">
    <citation type="submission" date="2020-09" db="EMBL/GenBank/DDBJ databases">
        <title>Complete genomes of bradyrhizobia occurring on native shrubby legumes in Australia.</title>
        <authorList>
            <person name="Lafay B."/>
        </authorList>
    </citation>
    <scope>NUCLEOTIDE SEQUENCE [LARGE SCALE GENOMIC DNA]</scope>
    <source>
        <strain evidence="2 3">BDV5040</strain>
    </source>
</reference>
<dbReference type="InterPro" id="IPR005625">
    <property type="entry name" value="PepSY-ass_TM"/>
</dbReference>
<accession>A0A7S9D1K9</accession>
<dbReference type="Proteomes" id="UP000594621">
    <property type="component" value="Chromosome"/>
</dbReference>
<sequence length="477" mass="52221">MMGAIILLHRWLGVALCLLFAMWFATGIVMHFVPFPSLTEAERFAGLAPVDRAQLIIGAADAVVSSGITGATRVRLIQRSDGPVYIVSGALLMRAVRGADGRDATVASDDVALAIAQAHARSRGIDAARAAVIAHRNYDQWSVPNGFDRHRPLFRVALGDAAGTEFYVSSLTGEVVLDTTRSERGWNLAGSVLHWIYPTVLRRDWRLWDRVVWTLSLLASIAALLGAVLGIARIRLRGGMLGSPYRGWHALHHIVGLVATIFVLTWIVSGWLSMDHGLLFSRGQLTAGEAGEINVAPDWRTVTSLRWEPMPSSAREIEWFAFNGNVYRRDRIGLADQTLTRAGETPRVGQAGVLSALEVQGLVARLAPRRDTPFVLADDDDYPARSVVPGAPVYRSKCGDLWFDIDGADGSVLQRLDASRRAYRWAYSALHTLDFPVLTAHPRLRDVLIVGLCALGLVFSITGIVIGWRRLRLSLAS</sequence>
<name>A0A7S9D1K9_9BRAD</name>
<feature type="transmembrane region" description="Helical" evidence="1">
    <location>
        <begin position="447"/>
        <end position="468"/>
    </location>
</feature>
<organism evidence="2 3">
    <name type="scientific">Bradyrhizobium commune</name>
    <dbReference type="NCBI Taxonomy" id="83627"/>
    <lineage>
        <taxon>Bacteria</taxon>
        <taxon>Pseudomonadati</taxon>
        <taxon>Pseudomonadota</taxon>
        <taxon>Alphaproteobacteria</taxon>
        <taxon>Hyphomicrobiales</taxon>
        <taxon>Nitrobacteraceae</taxon>
        <taxon>Bradyrhizobium</taxon>
    </lineage>
</organism>
<evidence type="ECO:0000313" key="3">
    <source>
        <dbReference type="Proteomes" id="UP000594621"/>
    </source>
</evidence>
<dbReference type="PANTHER" id="PTHR34219">
    <property type="entry name" value="IRON-REGULATED INNER MEMBRANE PROTEIN-RELATED"/>
    <property type="match status" value="1"/>
</dbReference>
<dbReference type="AlphaFoldDB" id="A0A7S9D1K9"/>
<dbReference type="RefSeq" id="WP_195798941.1">
    <property type="nucleotide sequence ID" value="NZ_CP061379.1"/>
</dbReference>
<protein>
    <submittedName>
        <fullName evidence="2">PepSY domain-containing protein</fullName>
    </submittedName>
</protein>
<dbReference type="KEGG" id="bcou:IC761_23170"/>
<evidence type="ECO:0000256" key="1">
    <source>
        <dbReference type="SAM" id="Phobius"/>
    </source>
</evidence>
<keyword evidence="1" id="KW-0472">Membrane</keyword>
<feature type="transmembrane region" description="Helical" evidence="1">
    <location>
        <begin position="53"/>
        <end position="71"/>
    </location>
</feature>
<keyword evidence="3" id="KW-1185">Reference proteome</keyword>